<reference evidence="1 2" key="1">
    <citation type="submission" date="2017-08" db="EMBL/GenBank/DDBJ databases">
        <title>The complete genome sequence of a Mycoplasma hyopneumoniae isolate in Korea.</title>
        <authorList>
            <person name="Han J."/>
            <person name="Lee N."/>
        </authorList>
    </citation>
    <scope>NUCLEOTIDE SEQUENCE [LARGE SCALE GENOMIC DNA]</scope>
    <source>
        <strain evidence="1 2">KM014</strain>
    </source>
</reference>
<evidence type="ECO:0000313" key="2">
    <source>
        <dbReference type="Proteomes" id="UP000215452"/>
    </source>
</evidence>
<protein>
    <submittedName>
        <fullName evidence="1">Uncharacterized protein</fullName>
    </submittedName>
</protein>
<gene>
    <name evidence="1" type="ORF">CIB43_00572</name>
</gene>
<dbReference type="Proteomes" id="UP000215452">
    <property type="component" value="Chromosome"/>
</dbReference>
<dbReference type="EMBL" id="CP022714">
    <property type="protein sequence ID" value="ASU14463.1"/>
    <property type="molecule type" value="Genomic_DNA"/>
</dbReference>
<dbReference type="AlphaFoldDB" id="A0A223MAB5"/>
<evidence type="ECO:0000313" key="1">
    <source>
        <dbReference type="EMBL" id="ASU14463.1"/>
    </source>
</evidence>
<name>A0A223MAB5_MESHO</name>
<proteinExistence type="predicted"/>
<sequence length="166" mass="18758">MKSNISEATIAGSFNSELNNMGHNFWLENEWLNESINSALEEYLSKNGKNGGNRPDCKMLLEDELGNSYPILIEYKVGFNKMVKLDSNGYPDLTQLNNVKNYAVNGAIHYARAVRLLTYYTDIIVIGAVGEKNTNGKLEREVQVWWVSDANYGKGKLIKNIMILVF</sequence>
<organism evidence="1 2">
    <name type="scientific">Mesomycoplasma hyopneumoniae</name>
    <name type="common">Mycoplasma hyopneumoniae</name>
    <dbReference type="NCBI Taxonomy" id="2099"/>
    <lineage>
        <taxon>Bacteria</taxon>
        <taxon>Bacillati</taxon>
        <taxon>Mycoplasmatota</taxon>
        <taxon>Mycoplasmoidales</taxon>
        <taxon>Metamycoplasmataceae</taxon>
        <taxon>Mesomycoplasma</taxon>
    </lineage>
</organism>
<accession>A0A223MAB5</accession>
<dbReference type="REBASE" id="211613">
    <property type="entry name" value="Mhy14ORF572P"/>
</dbReference>